<keyword evidence="3" id="KW-0720">Serine protease</keyword>
<organism evidence="7">
    <name type="scientific">Schizaphis graminum</name>
    <name type="common">Green bug aphid</name>
    <dbReference type="NCBI Taxonomy" id="13262"/>
    <lineage>
        <taxon>Eukaryota</taxon>
        <taxon>Metazoa</taxon>
        <taxon>Ecdysozoa</taxon>
        <taxon>Arthropoda</taxon>
        <taxon>Hexapoda</taxon>
        <taxon>Insecta</taxon>
        <taxon>Pterygota</taxon>
        <taxon>Neoptera</taxon>
        <taxon>Paraneoptera</taxon>
        <taxon>Hemiptera</taxon>
        <taxon>Sternorrhyncha</taxon>
        <taxon>Aphidomorpha</taxon>
        <taxon>Aphidoidea</taxon>
        <taxon>Aphididae</taxon>
        <taxon>Aphidini</taxon>
        <taxon>Schizaphis</taxon>
    </lineage>
</organism>
<dbReference type="SUPFAM" id="SSF50494">
    <property type="entry name" value="Trypsin-like serine proteases"/>
    <property type="match status" value="1"/>
</dbReference>
<reference evidence="7" key="1">
    <citation type="submission" date="2018-04" db="EMBL/GenBank/DDBJ databases">
        <title>Transcriptome of Schizaphis graminum biotype I.</title>
        <authorList>
            <person name="Scully E.D."/>
            <person name="Geib S.M."/>
            <person name="Palmer N.A."/>
            <person name="Koch K."/>
            <person name="Bradshaw J."/>
            <person name="Heng-Moss T."/>
            <person name="Sarath G."/>
        </authorList>
    </citation>
    <scope>NUCLEOTIDE SEQUENCE</scope>
</reference>
<keyword evidence="4" id="KW-1015">Disulfide bond</keyword>
<evidence type="ECO:0000259" key="6">
    <source>
        <dbReference type="PROSITE" id="PS50240"/>
    </source>
</evidence>
<dbReference type="Gene3D" id="2.40.10.10">
    <property type="entry name" value="Trypsin-like serine proteases"/>
    <property type="match status" value="2"/>
</dbReference>
<dbReference type="InterPro" id="IPR043504">
    <property type="entry name" value="Peptidase_S1_PA_chymotrypsin"/>
</dbReference>
<protein>
    <submittedName>
        <fullName evidence="7">Salivary plasminogen activator gamma</fullName>
    </submittedName>
</protein>
<dbReference type="EMBL" id="GGMR01003101">
    <property type="protein sequence ID" value="MBY15720.1"/>
    <property type="molecule type" value="Transcribed_RNA"/>
</dbReference>
<evidence type="ECO:0000256" key="2">
    <source>
        <dbReference type="ARBA" id="ARBA00022801"/>
    </source>
</evidence>
<dbReference type="CDD" id="cd00190">
    <property type="entry name" value="Tryp_SPc"/>
    <property type="match status" value="1"/>
</dbReference>
<dbReference type="FunFam" id="2.40.10.10:FF:000002">
    <property type="entry name" value="Transmembrane protease serine"/>
    <property type="match status" value="1"/>
</dbReference>
<dbReference type="InterPro" id="IPR050127">
    <property type="entry name" value="Serine_Proteases_S1"/>
</dbReference>
<gene>
    <name evidence="7" type="primary">URTG</name>
    <name evidence="7" type="ORF">g.89290</name>
</gene>
<dbReference type="InterPro" id="IPR009003">
    <property type="entry name" value="Peptidase_S1_PA"/>
</dbReference>
<dbReference type="PANTHER" id="PTHR24264">
    <property type="entry name" value="TRYPSIN-RELATED"/>
    <property type="match status" value="1"/>
</dbReference>
<evidence type="ECO:0000256" key="4">
    <source>
        <dbReference type="ARBA" id="ARBA00023157"/>
    </source>
</evidence>
<proteinExistence type="inferred from homology"/>
<dbReference type="SMART" id="SM00020">
    <property type="entry name" value="Tryp_SPc"/>
    <property type="match status" value="1"/>
</dbReference>
<keyword evidence="2" id="KW-0378">Hydrolase</keyword>
<accession>A0A2S2NEW9</accession>
<name>A0A2S2NEW9_SCHGA</name>
<keyword evidence="1" id="KW-0645">Protease</keyword>
<dbReference type="AlphaFoldDB" id="A0A2S2NEW9"/>
<evidence type="ECO:0000256" key="1">
    <source>
        <dbReference type="ARBA" id="ARBA00022670"/>
    </source>
</evidence>
<dbReference type="Pfam" id="PF00089">
    <property type="entry name" value="Trypsin"/>
    <property type="match status" value="1"/>
</dbReference>
<sequence>MHNDIAVITLSGAPVLATDHVSPVCLPMRPPPDAVSPRYQWTGCQVSGWGTESFDLPRYPGVLKKVPVPLWDRQRCVESLRTTRLGTAFKLHLGFLCAGGEENEDACKGDGGSPLVCEHDSISYLIGLVSWGIGCGTPSIPGVYIDVSNYITWIEKQL</sequence>
<dbReference type="PANTHER" id="PTHR24264:SF54">
    <property type="entry name" value="PEPTIDASE S1 DOMAIN-CONTAINING PROTEIN"/>
    <property type="match status" value="1"/>
</dbReference>
<evidence type="ECO:0000256" key="3">
    <source>
        <dbReference type="ARBA" id="ARBA00022825"/>
    </source>
</evidence>
<dbReference type="GO" id="GO:0005615">
    <property type="term" value="C:extracellular space"/>
    <property type="evidence" value="ECO:0007669"/>
    <property type="project" value="TreeGrafter"/>
</dbReference>
<dbReference type="InterPro" id="IPR001254">
    <property type="entry name" value="Trypsin_dom"/>
</dbReference>
<dbReference type="GO" id="GO:0004252">
    <property type="term" value="F:serine-type endopeptidase activity"/>
    <property type="evidence" value="ECO:0007669"/>
    <property type="project" value="InterPro"/>
</dbReference>
<comment type="similarity">
    <text evidence="5">Belongs to the peptidase S1 family. CLIP subfamily.</text>
</comment>
<dbReference type="PROSITE" id="PS50240">
    <property type="entry name" value="TRYPSIN_DOM"/>
    <property type="match status" value="1"/>
</dbReference>
<evidence type="ECO:0000313" key="7">
    <source>
        <dbReference type="EMBL" id="MBY15720.1"/>
    </source>
</evidence>
<dbReference type="GO" id="GO:0006508">
    <property type="term" value="P:proteolysis"/>
    <property type="evidence" value="ECO:0007669"/>
    <property type="project" value="UniProtKB-KW"/>
</dbReference>
<feature type="domain" description="Peptidase S1" evidence="6">
    <location>
        <begin position="1"/>
        <end position="158"/>
    </location>
</feature>
<evidence type="ECO:0000256" key="5">
    <source>
        <dbReference type="ARBA" id="ARBA00024195"/>
    </source>
</evidence>